<reference evidence="2 3" key="1">
    <citation type="journal article" date="2018" name="Mycol. Prog.">
        <title>Coniella lustricola, a new species from submerged detritus.</title>
        <authorList>
            <person name="Raudabaugh D.B."/>
            <person name="Iturriaga T."/>
            <person name="Carver A."/>
            <person name="Mondo S."/>
            <person name="Pangilinan J."/>
            <person name="Lipzen A."/>
            <person name="He G."/>
            <person name="Amirebrahimi M."/>
            <person name="Grigoriev I.V."/>
            <person name="Miller A.N."/>
        </authorList>
    </citation>
    <scope>NUCLEOTIDE SEQUENCE [LARGE SCALE GENOMIC DNA]</scope>
    <source>
        <strain evidence="2 3">B22-T-1</strain>
    </source>
</reference>
<proteinExistence type="predicted"/>
<keyword evidence="3" id="KW-1185">Reference proteome</keyword>
<feature type="compositionally biased region" description="Polar residues" evidence="1">
    <location>
        <begin position="30"/>
        <end position="39"/>
    </location>
</feature>
<dbReference type="AlphaFoldDB" id="A0A2T2ZVL1"/>
<evidence type="ECO:0000313" key="2">
    <source>
        <dbReference type="EMBL" id="PSR77852.1"/>
    </source>
</evidence>
<evidence type="ECO:0000256" key="1">
    <source>
        <dbReference type="SAM" id="MobiDB-lite"/>
    </source>
</evidence>
<dbReference type="InParanoid" id="A0A2T2ZVL1"/>
<sequence length="152" mass="17542">MADDTITSGQRYTHLTLFRTSRGTRTGSTPNAFRISQSLDTRDSRGLRRQRDRKGDDNRPGQLVTPNTVHNPYRPVCASSAALQRQPGVVTPRQAFDKVFRVLLERRKRSFTHSTRVTAMIQRVETRPELFFQRHEFLCLVACAVDIQVERR</sequence>
<feature type="region of interest" description="Disordered" evidence="1">
    <location>
        <begin position="18"/>
        <end position="68"/>
    </location>
</feature>
<organism evidence="2 3">
    <name type="scientific">Coniella lustricola</name>
    <dbReference type="NCBI Taxonomy" id="2025994"/>
    <lineage>
        <taxon>Eukaryota</taxon>
        <taxon>Fungi</taxon>
        <taxon>Dikarya</taxon>
        <taxon>Ascomycota</taxon>
        <taxon>Pezizomycotina</taxon>
        <taxon>Sordariomycetes</taxon>
        <taxon>Sordariomycetidae</taxon>
        <taxon>Diaporthales</taxon>
        <taxon>Schizoparmaceae</taxon>
        <taxon>Coniella</taxon>
    </lineage>
</organism>
<accession>A0A2T2ZVL1</accession>
<name>A0A2T2ZVL1_9PEZI</name>
<feature type="compositionally biased region" description="Low complexity" evidence="1">
    <location>
        <begin position="19"/>
        <end position="29"/>
    </location>
</feature>
<gene>
    <name evidence="2" type="ORF">BD289DRAFT_137416</name>
</gene>
<dbReference type="Proteomes" id="UP000241462">
    <property type="component" value="Unassembled WGS sequence"/>
</dbReference>
<evidence type="ECO:0000313" key="3">
    <source>
        <dbReference type="Proteomes" id="UP000241462"/>
    </source>
</evidence>
<dbReference type="EMBL" id="KZ678633">
    <property type="protein sequence ID" value="PSR77852.1"/>
    <property type="molecule type" value="Genomic_DNA"/>
</dbReference>
<protein>
    <submittedName>
        <fullName evidence="2">Uncharacterized protein</fullName>
    </submittedName>
</protein>